<gene>
    <name evidence="5" type="ORF">I5731_15175</name>
</gene>
<evidence type="ECO:0000259" key="4">
    <source>
        <dbReference type="PROSITE" id="PS50887"/>
    </source>
</evidence>
<comment type="catalytic activity">
    <reaction evidence="2">
        <text>2 GTP = 3',3'-c-di-GMP + 2 diphosphate</text>
        <dbReference type="Rhea" id="RHEA:24898"/>
        <dbReference type="ChEBI" id="CHEBI:33019"/>
        <dbReference type="ChEBI" id="CHEBI:37565"/>
        <dbReference type="ChEBI" id="CHEBI:58805"/>
        <dbReference type="EC" id="2.7.7.65"/>
    </reaction>
</comment>
<dbReference type="InterPro" id="IPR029787">
    <property type="entry name" value="Nucleotide_cyclase"/>
</dbReference>
<proteinExistence type="predicted"/>
<sequence>MVRMTSREEFQRTIVYGEAAIGQLKRNEIPAYPRHYELWYTYCAGFNHALNKAVNDILRTRGSITLDEIHQIYGQFLSPNRLGDRIDEVGSKISKEITGVVDAMESSLASTSLYCNSLNGATSELALNATDSGEVRRIVDTLIVATRETETTNRKLEAQLAESRRQIAELHESLDAIRFESLTDELTTLANRKHFDQSIERSIQQSEESGETFSLLVTDIDHFKKFNDSYGHQTGDQVLRLVGLSVKQNIKGQDIACRYGGEEFAIILPRTPLEQAATVADQIRVAVMAKELIKRSTNENLGNVTISIGVSCYRRHDTPASVIERADAALYLAKRTGRNRICTEVDLEFDRNAPGRVA</sequence>
<dbReference type="GO" id="GO:0005886">
    <property type="term" value="C:plasma membrane"/>
    <property type="evidence" value="ECO:0007669"/>
    <property type="project" value="TreeGrafter"/>
</dbReference>
<dbReference type="PROSITE" id="PS50887">
    <property type="entry name" value="GGDEF"/>
    <property type="match status" value="1"/>
</dbReference>
<dbReference type="Gene3D" id="3.30.70.270">
    <property type="match status" value="1"/>
</dbReference>
<dbReference type="Pfam" id="PF00990">
    <property type="entry name" value="GGDEF"/>
    <property type="match status" value="1"/>
</dbReference>
<evidence type="ECO:0000256" key="2">
    <source>
        <dbReference type="ARBA" id="ARBA00034247"/>
    </source>
</evidence>
<reference evidence="5" key="1">
    <citation type="submission" date="2020-12" db="EMBL/GenBank/DDBJ databases">
        <title>Methylobrevis albus sp. nov., isolated from fresh water lack sediment.</title>
        <authorList>
            <person name="Zou Q."/>
        </authorList>
    </citation>
    <scope>NUCLEOTIDE SEQUENCE</scope>
    <source>
        <strain evidence="5">L22</strain>
    </source>
</reference>
<feature type="domain" description="GGDEF" evidence="4">
    <location>
        <begin position="211"/>
        <end position="346"/>
    </location>
</feature>
<evidence type="ECO:0000256" key="3">
    <source>
        <dbReference type="SAM" id="Coils"/>
    </source>
</evidence>
<dbReference type="FunFam" id="3.30.70.270:FF:000001">
    <property type="entry name" value="Diguanylate cyclase domain protein"/>
    <property type="match status" value="1"/>
</dbReference>
<dbReference type="CDD" id="cd01949">
    <property type="entry name" value="GGDEF"/>
    <property type="match status" value="1"/>
</dbReference>
<feature type="coiled-coil region" evidence="3">
    <location>
        <begin position="146"/>
        <end position="173"/>
    </location>
</feature>
<accession>A0A931I5F7</accession>
<comment type="caution">
    <text evidence="5">The sequence shown here is derived from an EMBL/GenBank/DDBJ whole genome shotgun (WGS) entry which is preliminary data.</text>
</comment>
<dbReference type="InterPro" id="IPR000160">
    <property type="entry name" value="GGDEF_dom"/>
</dbReference>
<dbReference type="GO" id="GO:1902201">
    <property type="term" value="P:negative regulation of bacterial-type flagellum-dependent cell motility"/>
    <property type="evidence" value="ECO:0007669"/>
    <property type="project" value="TreeGrafter"/>
</dbReference>
<dbReference type="AlphaFoldDB" id="A0A931I5F7"/>
<dbReference type="EC" id="2.7.7.65" evidence="1"/>
<organism evidence="5 6">
    <name type="scientific">Methylobrevis albus</name>
    <dbReference type="NCBI Taxonomy" id="2793297"/>
    <lineage>
        <taxon>Bacteria</taxon>
        <taxon>Pseudomonadati</taxon>
        <taxon>Pseudomonadota</taxon>
        <taxon>Alphaproteobacteria</taxon>
        <taxon>Hyphomicrobiales</taxon>
        <taxon>Pleomorphomonadaceae</taxon>
        <taxon>Methylobrevis</taxon>
    </lineage>
</organism>
<dbReference type="GO" id="GO:0052621">
    <property type="term" value="F:diguanylate cyclase activity"/>
    <property type="evidence" value="ECO:0007669"/>
    <property type="project" value="UniProtKB-EC"/>
</dbReference>
<dbReference type="InterPro" id="IPR043128">
    <property type="entry name" value="Rev_trsase/Diguanyl_cyclase"/>
</dbReference>
<dbReference type="GO" id="GO:0043709">
    <property type="term" value="P:cell adhesion involved in single-species biofilm formation"/>
    <property type="evidence" value="ECO:0007669"/>
    <property type="project" value="TreeGrafter"/>
</dbReference>
<evidence type="ECO:0000313" key="6">
    <source>
        <dbReference type="Proteomes" id="UP000631694"/>
    </source>
</evidence>
<dbReference type="PANTHER" id="PTHR45138">
    <property type="entry name" value="REGULATORY COMPONENTS OF SENSORY TRANSDUCTION SYSTEM"/>
    <property type="match status" value="1"/>
</dbReference>
<name>A0A931I5F7_9HYPH</name>
<evidence type="ECO:0000256" key="1">
    <source>
        <dbReference type="ARBA" id="ARBA00012528"/>
    </source>
</evidence>
<dbReference type="PANTHER" id="PTHR45138:SF9">
    <property type="entry name" value="DIGUANYLATE CYCLASE DGCM-RELATED"/>
    <property type="match status" value="1"/>
</dbReference>
<dbReference type="SUPFAM" id="SSF55073">
    <property type="entry name" value="Nucleotide cyclase"/>
    <property type="match status" value="1"/>
</dbReference>
<dbReference type="EMBL" id="JADZLT010000053">
    <property type="protein sequence ID" value="MBH0239166.1"/>
    <property type="molecule type" value="Genomic_DNA"/>
</dbReference>
<dbReference type="NCBIfam" id="TIGR00254">
    <property type="entry name" value="GGDEF"/>
    <property type="match status" value="1"/>
</dbReference>
<keyword evidence="3" id="KW-0175">Coiled coil</keyword>
<dbReference type="SMART" id="SM00267">
    <property type="entry name" value="GGDEF"/>
    <property type="match status" value="1"/>
</dbReference>
<keyword evidence="6" id="KW-1185">Reference proteome</keyword>
<evidence type="ECO:0000313" key="5">
    <source>
        <dbReference type="EMBL" id="MBH0239166.1"/>
    </source>
</evidence>
<dbReference type="InterPro" id="IPR050469">
    <property type="entry name" value="Diguanylate_Cyclase"/>
</dbReference>
<protein>
    <recommendedName>
        <fullName evidence="1">diguanylate cyclase</fullName>
        <ecNumber evidence="1">2.7.7.65</ecNumber>
    </recommendedName>
</protein>
<dbReference type="Proteomes" id="UP000631694">
    <property type="component" value="Unassembled WGS sequence"/>
</dbReference>